<dbReference type="NCBIfam" id="TIGR00254">
    <property type="entry name" value="GGDEF"/>
    <property type="match status" value="1"/>
</dbReference>
<evidence type="ECO:0000256" key="1">
    <source>
        <dbReference type="ARBA" id="ARBA00001946"/>
    </source>
</evidence>
<dbReference type="SUPFAM" id="SSF55073">
    <property type="entry name" value="Nucleotide cyclase"/>
    <property type="match status" value="1"/>
</dbReference>
<dbReference type="CDD" id="cd06225">
    <property type="entry name" value="HAMP"/>
    <property type="match status" value="1"/>
</dbReference>
<dbReference type="OrthoDB" id="766410at2"/>
<name>A0A5P9CR02_9VIBR</name>
<keyword evidence="3" id="KW-0472">Membrane</keyword>
<evidence type="ECO:0000313" key="7">
    <source>
        <dbReference type="Proteomes" id="UP000326936"/>
    </source>
</evidence>
<reference evidence="6 7" key="1">
    <citation type="submission" date="2019-10" db="EMBL/GenBank/DDBJ databases">
        <title>Complete genome sequence of Vibrio sp. strain THAF100, isolated from non-filtered water from the water column of tank 6 of a marine aquarium containing stony-coral fragments. Water maintained at 26 degree C.</title>
        <authorList>
            <person name="Ruckert C."/>
            <person name="Franco A."/>
            <person name="Kalinowski J."/>
            <person name="Glaeser S."/>
        </authorList>
    </citation>
    <scope>NUCLEOTIDE SEQUENCE [LARGE SCALE GENOMIC DNA]</scope>
    <source>
        <strain evidence="6 7">THAF100</strain>
        <plasmid evidence="7">pthaf100_a</plasmid>
    </source>
</reference>
<protein>
    <submittedName>
        <fullName evidence="6">Putative diguanylate cyclase YfiN</fullName>
        <ecNumber evidence="6">2.7.7.65</ecNumber>
    </submittedName>
</protein>
<dbReference type="EC" id="2.7.7.65" evidence="6"/>
<gene>
    <name evidence="6" type="primary">yfiN</name>
    <name evidence="6" type="ORF">FIV01_16910</name>
</gene>
<dbReference type="InterPro" id="IPR052163">
    <property type="entry name" value="DGC-Regulatory_Protein"/>
</dbReference>
<dbReference type="PANTHER" id="PTHR46663">
    <property type="entry name" value="DIGUANYLATE CYCLASE DGCT-RELATED"/>
    <property type="match status" value="1"/>
</dbReference>
<dbReference type="GO" id="GO:0007165">
    <property type="term" value="P:signal transduction"/>
    <property type="evidence" value="ECO:0007669"/>
    <property type="project" value="InterPro"/>
</dbReference>
<dbReference type="InterPro" id="IPR029787">
    <property type="entry name" value="Nucleotide_cyclase"/>
</dbReference>
<dbReference type="SMART" id="SM00267">
    <property type="entry name" value="GGDEF"/>
    <property type="match status" value="1"/>
</dbReference>
<feature type="domain" description="GGDEF" evidence="5">
    <location>
        <begin position="303"/>
        <end position="437"/>
    </location>
</feature>
<feature type="transmembrane region" description="Helical" evidence="3">
    <location>
        <begin position="169"/>
        <end position="193"/>
    </location>
</feature>
<keyword evidence="6" id="KW-0808">Transferase</keyword>
<dbReference type="InterPro" id="IPR000160">
    <property type="entry name" value="GGDEF_dom"/>
</dbReference>
<keyword evidence="3" id="KW-1133">Transmembrane helix</keyword>
<sequence>MLNSLFKKLFVLSTTTLILTLFIIVSFIRVSAEQKKTKIELDQIIDLQLSVDLLRSQLWFFLQFGDELSLNQVELAQAELSVKLAKYKKESTQLGNIQRMNHSLNALLTKEIQLYTEEGIVSNGKAPESINSIGFLHSRYNMIVQNMTEELAYVHKSVLNDNTDNVHNVMTYAAAWLIVCSVLVSATAWLILFRFKAGVEAMKKAIGDLAAGKLDSKVEVISMDAEFREMAVFFNDMTHTLRDTTVTKQELEDEVKRQTKQLMRKQEQLIFLSEHDPLTNLMNRRAFDKALESAIVKANRSNCKLALFFIDLDEFKSVNDTYGHDAGDAILVEVSKRILTAVRESDFACRLGGDEFVVCLDLLHDFDIVSEKSKQLLEAISLPIEFNGHKLKVGASIGVSYFPDHTRNKEVLVNLADEAMYCAKQIVGSACYDGQESETKRLPRQYG</sequence>
<organism evidence="6 7">
    <name type="scientific">Vibrio aquimaris</name>
    <dbReference type="NCBI Taxonomy" id="2587862"/>
    <lineage>
        <taxon>Bacteria</taxon>
        <taxon>Pseudomonadati</taxon>
        <taxon>Pseudomonadota</taxon>
        <taxon>Gammaproteobacteria</taxon>
        <taxon>Vibrionales</taxon>
        <taxon>Vibrionaceae</taxon>
        <taxon>Vibrio</taxon>
    </lineage>
</organism>
<dbReference type="GO" id="GO:0016020">
    <property type="term" value="C:membrane"/>
    <property type="evidence" value="ECO:0007669"/>
    <property type="project" value="InterPro"/>
</dbReference>
<dbReference type="FunFam" id="3.30.70.270:FF:000001">
    <property type="entry name" value="Diguanylate cyclase domain protein"/>
    <property type="match status" value="1"/>
</dbReference>
<evidence type="ECO:0000256" key="2">
    <source>
        <dbReference type="SAM" id="Coils"/>
    </source>
</evidence>
<keyword evidence="3" id="KW-0812">Transmembrane</keyword>
<comment type="cofactor">
    <cofactor evidence="1">
        <name>Mg(2+)</name>
        <dbReference type="ChEBI" id="CHEBI:18420"/>
    </cofactor>
</comment>
<keyword evidence="6" id="KW-0614">Plasmid</keyword>
<evidence type="ECO:0000313" key="6">
    <source>
        <dbReference type="EMBL" id="QFT28072.1"/>
    </source>
</evidence>
<dbReference type="Gene3D" id="3.30.70.270">
    <property type="match status" value="1"/>
</dbReference>
<accession>A0A5P9CR02</accession>
<dbReference type="Pfam" id="PF00990">
    <property type="entry name" value="GGDEF"/>
    <property type="match status" value="1"/>
</dbReference>
<dbReference type="SMART" id="SM00304">
    <property type="entry name" value="HAMP"/>
    <property type="match status" value="1"/>
</dbReference>
<proteinExistence type="predicted"/>
<dbReference type="Gene3D" id="6.10.340.10">
    <property type="match status" value="1"/>
</dbReference>
<dbReference type="PROSITE" id="PS50887">
    <property type="entry name" value="GGDEF"/>
    <property type="match status" value="1"/>
</dbReference>
<evidence type="ECO:0000256" key="3">
    <source>
        <dbReference type="SAM" id="Phobius"/>
    </source>
</evidence>
<dbReference type="EMBL" id="CP045351">
    <property type="protein sequence ID" value="QFT28072.1"/>
    <property type="molecule type" value="Genomic_DNA"/>
</dbReference>
<dbReference type="KEGG" id="vaq:FIV01_16910"/>
<geneLocation type="plasmid" evidence="7">
    <name>pthaf100_a</name>
</geneLocation>
<keyword evidence="7" id="KW-1185">Reference proteome</keyword>
<keyword evidence="2" id="KW-0175">Coiled coil</keyword>
<evidence type="ECO:0000259" key="4">
    <source>
        <dbReference type="PROSITE" id="PS50885"/>
    </source>
</evidence>
<keyword evidence="6" id="KW-0548">Nucleotidyltransferase</keyword>
<feature type="domain" description="HAMP" evidence="4">
    <location>
        <begin position="193"/>
        <end position="246"/>
    </location>
</feature>
<dbReference type="RefSeq" id="WP_152432117.1">
    <property type="nucleotide sequence ID" value="NZ_CBCSDK010000008.1"/>
</dbReference>
<feature type="coiled-coil region" evidence="2">
    <location>
        <begin position="241"/>
        <end position="268"/>
    </location>
</feature>
<dbReference type="AlphaFoldDB" id="A0A5P9CR02"/>
<dbReference type="InterPro" id="IPR003660">
    <property type="entry name" value="HAMP_dom"/>
</dbReference>
<dbReference type="Proteomes" id="UP000326936">
    <property type="component" value="Plasmid pTHAF100_a"/>
</dbReference>
<evidence type="ECO:0000259" key="5">
    <source>
        <dbReference type="PROSITE" id="PS50887"/>
    </source>
</evidence>
<dbReference type="PROSITE" id="PS50885">
    <property type="entry name" value="HAMP"/>
    <property type="match status" value="1"/>
</dbReference>
<dbReference type="CDD" id="cd01949">
    <property type="entry name" value="GGDEF"/>
    <property type="match status" value="1"/>
</dbReference>
<dbReference type="GO" id="GO:0052621">
    <property type="term" value="F:diguanylate cyclase activity"/>
    <property type="evidence" value="ECO:0007669"/>
    <property type="project" value="UniProtKB-EC"/>
</dbReference>
<dbReference type="PANTHER" id="PTHR46663:SF2">
    <property type="entry name" value="GGDEF DOMAIN-CONTAINING PROTEIN"/>
    <property type="match status" value="1"/>
</dbReference>
<dbReference type="InterPro" id="IPR043128">
    <property type="entry name" value="Rev_trsase/Diguanyl_cyclase"/>
</dbReference>